<name>A0ABQ2CJA7_9GAMM</name>
<organism evidence="1 2">
    <name type="scientific">Halopseudomonas pertucinogena</name>
    <dbReference type="NCBI Taxonomy" id="86175"/>
    <lineage>
        <taxon>Bacteria</taxon>
        <taxon>Pseudomonadati</taxon>
        <taxon>Pseudomonadota</taxon>
        <taxon>Gammaproteobacteria</taxon>
        <taxon>Pseudomonadales</taxon>
        <taxon>Pseudomonadaceae</taxon>
        <taxon>Halopseudomonas</taxon>
    </lineage>
</organism>
<proteinExistence type="predicted"/>
<evidence type="ECO:0000313" key="1">
    <source>
        <dbReference type="EMBL" id="GGI90039.1"/>
    </source>
</evidence>
<gene>
    <name evidence="1" type="ORF">GCM10009083_03000</name>
</gene>
<dbReference type="EMBL" id="BMNN01000001">
    <property type="protein sequence ID" value="GGI90039.1"/>
    <property type="molecule type" value="Genomic_DNA"/>
</dbReference>
<keyword evidence="2" id="KW-1185">Reference proteome</keyword>
<reference evidence="2" key="1">
    <citation type="journal article" date="2019" name="Int. J. Syst. Evol. Microbiol.">
        <title>The Global Catalogue of Microorganisms (GCM) 10K type strain sequencing project: providing services to taxonomists for standard genome sequencing and annotation.</title>
        <authorList>
            <consortium name="The Broad Institute Genomics Platform"/>
            <consortium name="The Broad Institute Genome Sequencing Center for Infectious Disease"/>
            <person name="Wu L."/>
            <person name="Ma J."/>
        </authorList>
    </citation>
    <scope>NUCLEOTIDE SEQUENCE [LARGE SCALE GENOMIC DNA]</scope>
    <source>
        <strain evidence="2">JCM 11590</strain>
    </source>
</reference>
<dbReference type="RefSeq" id="WP_188634825.1">
    <property type="nucleotide sequence ID" value="NZ_BMNN01000001.1"/>
</dbReference>
<protein>
    <submittedName>
        <fullName evidence="1">Uncharacterized protein</fullName>
    </submittedName>
</protein>
<comment type="caution">
    <text evidence="1">The sequence shown here is derived from an EMBL/GenBank/DDBJ whole genome shotgun (WGS) entry which is preliminary data.</text>
</comment>
<sequence>MSAEPQLRWRCRSLGDGLLASVPLNEICQAFDELHPAGAPSDAAVFMRHRLDGLQCEVTVFFSPAVDELGRRFGAHLCYPPEPEAVELVVGSATALR</sequence>
<dbReference type="Proteomes" id="UP000633263">
    <property type="component" value="Unassembled WGS sequence"/>
</dbReference>
<evidence type="ECO:0000313" key="2">
    <source>
        <dbReference type="Proteomes" id="UP000633263"/>
    </source>
</evidence>
<accession>A0ABQ2CJA7</accession>